<dbReference type="InterPro" id="IPR029058">
    <property type="entry name" value="AB_hydrolase_fold"/>
</dbReference>
<evidence type="ECO:0000259" key="1">
    <source>
        <dbReference type="Pfam" id="PF12697"/>
    </source>
</evidence>
<keyword evidence="3" id="KW-1185">Reference proteome</keyword>
<dbReference type="PANTHER" id="PTHR43194">
    <property type="entry name" value="HYDROLASE ALPHA/BETA FOLD FAMILY"/>
    <property type="match status" value="1"/>
</dbReference>
<proteinExistence type="predicted"/>
<name>A0A139AIV6_GONPJ</name>
<dbReference type="OrthoDB" id="94039at2759"/>
<dbReference type="PANTHER" id="PTHR43194:SF2">
    <property type="entry name" value="PEROXISOMAL MEMBRANE PROTEIN LPX1"/>
    <property type="match status" value="1"/>
</dbReference>
<dbReference type="EMBL" id="KQ965754">
    <property type="protein sequence ID" value="KXS16325.1"/>
    <property type="molecule type" value="Genomic_DNA"/>
</dbReference>
<dbReference type="Proteomes" id="UP000070544">
    <property type="component" value="Unassembled WGS sequence"/>
</dbReference>
<protein>
    <submittedName>
        <fullName evidence="2">Alpha/beta-hydrolase</fullName>
    </submittedName>
</protein>
<accession>A0A139AIV6</accession>
<evidence type="ECO:0000313" key="2">
    <source>
        <dbReference type="EMBL" id="KXS16325.1"/>
    </source>
</evidence>
<dbReference type="AlphaFoldDB" id="A0A139AIV6"/>
<dbReference type="OMA" id="WTWESIQ"/>
<dbReference type="Gene3D" id="3.40.50.1820">
    <property type="entry name" value="alpha/beta hydrolase"/>
    <property type="match status" value="1"/>
</dbReference>
<gene>
    <name evidence="2" type="ORF">M427DRAFT_296192</name>
</gene>
<dbReference type="SUPFAM" id="SSF53474">
    <property type="entry name" value="alpha/beta-Hydrolases"/>
    <property type="match status" value="1"/>
</dbReference>
<dbReference type="InterPro" id="IPR050228">
    <property type="entry name" value="Carboxylesterase_BioH"/>
</dbReference>
<sequence length="378" mass="41859">MSSQSPLAPAKAFRSSFLYSGLVVHQYVCPSSDPDCRIVVEAYTLPGRDSGPGYRGANKVNILLTHPNGVGKGPWRVVAKKLFDLLSEEELQRVGIVVAWDARNHGDSAQINKHYRPTLFDWRIGGRDLASVVDFLQLKGSTSSLLGVGHSFGGCCALYLEIMRPNVFDRIIAIEPVVFPKLQDQSLQEKVNLNAQLAMKRRDTFESRDAAFNTWTSRPGFYKRWDTTSLRAYVDDGIIPVDEAGSVISEELLTAGKVKPARWVLKTPKDQEAAVFAGDSKTTDSVWHNLNTITTPVMVVSGSQSGQLKFLLPLESDPTKKVAKDLAIFDRLRNGTHRWVEGSDHMVVQEKPDSVANLIAAEIRLILNSKKRTVSARV</sequence>
<dbReference type="Pfam" id="PF12697">
    <property type="entry name" value="Abhydrolase_6"/>
    <property type="match status" value="1"/>
</dbReference>
<feature type="domain" description="AB hydrolase-1" evidence="1">
    <location>
        <begin position="62"/>
        <end position="357"/>
    </location>
</feature>
<evidence type="ECO:0000313" key="3">
    <source>
        <dbReference type="Proteomes" id="UP000070544"/>
    </source>
</evidence>
<dbReference type="GO" id="GO:0016787">
    <property type="term" value="F:hydrolase activity"/>
    <property type="evidence" value="ECO:0007669"/>
    <property type="project" value="UniProtKB-KW"/>
</dbReference>
<keyword evidence="2" id="KW-0378">Hydrolase</keyword>
<dbReference type="InterPro" id="IPR000073">
    <property type="entry name" value="AB_hydrolase_1"/>
</dbReference>
<reference evidence="2 3" key="1">
    <citation type="journal article" date="2015" name="Genome Biol. Evol.">
        <title>Phylogenomic analyses indicate that early fungi evolved digesting cell walls of algal ancestors of land plants.</title>
        <authorList>
            <person name="Chang Y."/>
            <person name="Wang S."/>
            <person name="Sekimoto S."/>
            <person name="Aerts A.L."/>
            <person name="Choi C."/>
            <person name="Clum A."/>
            <person name="LaButti K.M."/>
            <person name="Lindquist E.A."/>
            <person name="Yee Ngan C."/>
            <person name="Ohm R.A."/>
            <person name="Salamov A.A."/>
            <person name="Grigoriev I.V."/>
            <person name="Spatafora J.W."/>
            <person name="Berbee M.L."/>
        </authorList>
    </citation>
    <scope>NUCLEOTIDE SEQUENCE [LARGE SCALE GENOMIC DNA]</scope>
    <source>
        <strain evidence="2 3">JEL478</strain>
    </source>
</reference>
<dbReference type="STRING" id="1344416.A0A139AIV6"/>
<organism evidence="2 3">
    <name type="scientific">Gonapodya prolifera (strain JEL478)</name>
    <name type="common">Monoblepharis prolifera</name>
    <dbReference type="NCBI Taxonomy" id="1344416"/>
    <lineage>
        <taxon>Eukaryota</taxon>
        <taxon>Fungi</taxon>
        <taxon>Fungi incertae sedis</taxon>
        <taxon>Chytridiomycota</taxon>
        <taxon>Chytridiomycota incertae sedis</taxon>
        <taxon>Monoblepharidomycetes</taxon>
        <taxon>Monoblepharidales</taxon>
        <taxon>Gonapodyaceae</taxon>
        <taxon>Gonapodya</taxon>
    </lineage>
</organism>